<dbReference type="Proteomes" id="UP001061298">
    <property type="component" value="Chromosome"/>
</dbReference>
<gene>
    <name evidence="1" type="ORF">N8I84_26855</name>
</gene>
<keyword evidence="2" id="KW-1185">Reference proteome</keyword>
<evidence type="ECO:0008006" key="3">
    <source>
        <dbReference type="Google" id="ProtNLM"/>
    </source>
</evidence>
<dbReference type="RefSeq" id="WP_263232058.1">
    <property type="nucleotide sequence ID" value="NZ_CP106793.1"/>
</dbReference>
<evidence type="ECO:0000313" key="1">
    <source>
        <dbReference type="EMBL" id="UXY21915.1"/>
    </source>
</evidence>
<protein>
    <recommendedName>
        <fullName evidence="3">Apea-like HEPN domain-containing protein</fullName>
    </recommendedName>
</protein>
<reference evidence="1" key="1">
    <citation type="submission" date="2022-10" db="EMBL/GenBank/DDBJ databases">
        <authorList>
            <person name="Mo P."/>
        </authorList>
    </citation>
    <scope>NUCLEOTIDE SEQUENCE</scope>
    <source>
        <strain evidence="1">HUAS 13-4</strain>
    </source>
</reference>
<name>A0ABY6E5N6_9ACTN</name>
<proteinExistence type="predicted"/>
<evidence type="ECO:0000313" key="2">
    <source>
        <dbReference type="Proteomes" id="UP001061298"/>
    </source>
</evidence>
<dbReference type="EMBL" id="CP106793">
    <property type="protein sequence ID" value="UXY21915.1"/>
    <property type="molecule type" value="Genomic_DNA"/>
</dbReference>
<sequence>MPSQTLLGLTESQFLLCGEGERQVLLKPFGDVGQRLCDATNLVIRGEGYATQDEAAREGERWRDVISRAFARVHLAADFGDRQPVGTLTKAGEAWLAERVGHPVLGHLPGVTVFEDQPGLRFVAAPSIESCKRPSEERNRLVLMQAAQLHDPLEGPERLAFDLYSGSFFQPSADSRLLMLTMAIETLLDLQPRSDAAQAHVTAMIEATEANADLTRSERESLRGSLKWLRNESIGQAGRRLARTLGPRTYSGKAPAAFFTRCYEMRSALTHGYVPRPNRHEVAGLAASLEFFVGDLLAGRLLTEIPD</sequence>
<organism evidence="1 2">
    <name type="scientific">Streptomyces cynarae</name>
    <dbReference type="NCBI Taxonomy" id="2981134"/>
    <lineage>
        <taxon>Bacteria</taxon>
        <taxon>Bacillati</taxon>
        <taxon>Actinomycetota</taxon>
        <taxon>Actinomycetes</taxon>
        <taxon>Kitasatosporales</taxon>
        <taxon>Streptomycetaceae</taxon>
        <taxon>Streptomyces</taxon>
    </lineage>
</organism>
<accession>A0ABY6E5N6</accession>